<feature type="transmembrane region" description="Helical" evidence="6">
    <location>
        <begin position="51"/>
        <end position="70"/>
    </location>
</feature>
<evidence type="ECO:0000256" key="4">
    <source>
        <dbReference type="ARBA" id="ARBA00022989"/>
    </source>
</evidence>
<evidence type="ECO:0000256" key="5">
    <source>
        <dbReference type="ARBA" id="ARBA00023136"/>
    </source>
</evidence>
<dbReference type="GO" id="GO:0022904">
    <property type="term" value="P:respiratory electron transport chain"/>
    <property type="evidence" value="ECO:0007669"/>
    <property type="project" value="InterPro"/>
</dbReference>
<keyword evidence="3 6" id="KW-0812">Transmembrane</keyword>
<feature type="domain" description="Cytochrome b561 bacterial/Ni-hydrogenase" evidence="7">
    <location>
        <begin position="17"/>
        <end position="193"/>
    </location>
</feature>
<keyword evidence="9" id="KW-1185">Reference proteome</keyword>
<dbReference type="GO" id="GO:0005886">
    <property type="term" value="C:plasma membrane"/>
    <property type="evidence" value="ECO:0007669"/>
    <property type="project" value="UniProtKB-SubCell"/>
</dbReference>
<reference evidence="8 9" key="1">
    <citation type="submission" date="2018-03" db="EMBL/GenBank/DDBJ databases">
        <title>Genomic Encyclopedia of Archaeal and Bacterial Type Strains, Phase II (KMG-II): from individual species to whole genera.</title>
        <authorList>
            <person name="Goeker M."/>
        </authorList>
    </citation>
    <scope>NUCLEOTIDE SEQUENCE [LARGE SCALE GENOMIC DNA]</scope>
    <source>
        <strain evidence="8 9">DSM 29328</strain>
    </source>
</reference>
<name>A0A2T0RPB7_9RHOB</name>
<keyword evidence="2" id="KW-1003">Cell membrane</keyword>
<dbReference type="InterPro" id="IPR016174">
    <property type="entry name" value="Di-haem_cyt_TM"/>
</dbReference>
<evidence type="ECO:0000256" key="2">
    <source>
        <dbReference type="ARBA" id="ARBA00022475"/>
    </source>
</evidence>
<evidence type="ECO:0000256" key="1">
    <source>
        <dbReference type="ARBA" id="ARBA00004651"/>
    </source>
</evidence>
<evidence type="ECO:0000313" key="9">
    <source>
        <dbReference type="Proteomes" id="UP000239480"/>
    </source>
</evidence>
<dbReference type="InterPro" id="IPR051542">
    <property type="entry name" value="Hydrogenase_cytochrome"/>
</dbReference>
<dbReference type="OrthoDB" id="196472at2"/>
<organism evidence="8 9">
    <name type="scientific">Aliiruegeria haliotis</name>
    <dbReference type="NCBI Taxonomy" id="1280846"/>
    <lineage>
        <taxon>Bacteria</taxon>
        <taxon>Pseudomonadati</taxon>
        <taxon>Pseudomonadota</taxon>
        <taxon>Alphaproteobacteria</taxon>
        <taxon>Rhodobacterales</taxon>
        <taxon>Roseobacteraceae</taxon>
        <taxon>Aliiruegeria</taxon>
    </lineage>
</organism>
<feature type="transmembrane region" description="Helical" evidence="6">
    <location>
        <begin position="160"/>
        <end position="181"/>
    </location>
</feature>
<dbReference type="GO" id="GO:0020037">
    <property type="term" value="F:heme binding"/>
    <property type="evidence" value="ECO:0007669"/>
    <property type="project" value="TreeGrafter"/>
</dbReference>
<dbReference type="PANTHER" id="PTHR30485:SF2">
    <property type="entry name" value="BLL0597 PROTEIN"/>
    <property type="match status" value="1"/>
</dbReference>
<dbReference type="AlphaFoldDB" id="A0A2T0RPB7"/>
<dbReference type="EMBL" id="PVTD01000005">
    <property type="protein sequence ID" value="PRY22977.1"/>
    <property type="molecule type" value="Genomic_DNA"/>
</dbReference>
<dbReference type="PANTHER" id="PTHR30485">
    <property type="entry name" value="NI/FE-HYDROGENASE 1 B-TYPE CYTOCHROME SUBUNIT"/>
    <property type="match status" value="1"/>
</dbReference>
<evidence type="ECO:0000259" key="7">
    <source>
        <dbReference type="Pfam" id="PF01292"/>
    </source>
</evidence>
<evidence type="ECO:0000313" key="8">
    <source>
        <dbReference type="EMBL" id="PRY22977.1"/>
    </source>
</evidence>
<comment type="caution">
    <text evidence="8">The sequence shown here is derived from an EMBL/GenBank/DDBJ whole genome shotgun (WGS) entry which is preliminary data.</text>
</comment>
<gene>
    <name evidence="8" type="ORF">CLV78_10529</name>
</gene>
<accession>A0A2T0RPB7</accession>
<proteinExistence type="predicted"/>
<dbReference type="Proteomes" id="UP000239480">
    <property type="component" value="Unassembled WGS sequence"/>
</dbReference>
<protein>
    <submittedName>
        <fullName evidence="8">Cytochrome b</fullName>
    </submittedName>
</protein>
<dbReference type="SUPFAM" id="SSF81342">
    <property type="entry name" value="Transmembrane di-heme cytochromes"/>
    <property type="match status" value="1"/>
</dbReference>
<dbReference type="Gene3D" id="1.20.950.20">
    <property type="entry name" value="Transmembrane di-heme cytochromes, Chain C"/>
    <property type="match status" value="1"/>
</dbReference>
<dbReference type="InterPro" id="IPR011577">
    <property type="entry name" value="Cyt_b561_bac/Ni-Hgenase"/>
</dbReference>
<keyword evidence="5 6" id="KW-0472">Membrane</keyword>
<dbReference type="GO" id="GO:0009055">
    <property type="term" value="F:electron transfer activity"/>
    <property type="evidence" value="ECO:0007669"/>
    <property type="project" value="InterPro"/>
</dbReference>
<keyword evidence="4 6" id="KW-1133">Transmembrane helix</keyword>
<comment type="subcellular location">
    <subcellularLocation>
        <location evidence="1">Cell membrane</location>
        <topology evidence="1">Multi-pass membrane protein</topology>
    </subcellularLocation>
</comment>
<dbReference type="Pfam" id="PF01292">
    <property type="entry name" value="Ni_hydr_CYTB"/>
    <property type="match status" value="1"/>
</dbReference>
<sequence length="223" mass="25282">MTDRPPKTETLHRVRLWDPFVRIFHWLLAVCVIVTWLWGQINPTGFLTLHFYLGYTIIGLLAFRLIWGLFGPWPARFRDFVYAPGTVVAYLRTASLRRPSHWPGHNPVGAFSVFLLLGALAFQAYTGLYTDPDDFINAGPLVAGAEGARVSWATFWHQTMAPVILLLVVLHLSAIAFYRFWKRENLVPSMINGEKVVKGYVPADRIIEDLEEEAAATGDRRTA</sequence>
<feature type="transmembrane region" description="Helical" evidence="6">
    <location>
        <begin position="20"/>
        <end position="39"/>
    </location>
</feature>
<evidence type="ECO:0000256" key="6">
    <source>
        <dbReference type="SAM" id="Phobius"/>
    </source>
</evidence>
<feature type="transmembrane region" description="Helical" evidence="6">
    <location>
        <begin position="107"/>
        <end position="125"/>
    </location>
</feature>
<evidence type="ECO:0000256" key="3">
    <source>
        <dbReference type="ARBA" id="ARBA00022692"/>
    </source>
</evidence>